<dbReference type="Gene3D" id="3.30.70.920">
    <property type="match status" value="1"/>
</dbReference>
<evidence type="ECO:0000256" key="2">
    <source>
        <dbReference type="ARBA" id="ARBA00023125"/>
    </source>
</evidence>
<dbReference type="SMART" id="SM00344">
    <property type="entry name" value="HTH_ASNC"/>
    <property type="match status" value="1"/>
</dbReference>
<sequence>MKTLDSIDQELINLLSENSRTPVSELAKKMNVARTTVNNRLERLERRKVIERYTLKLSSTEYSGWLTATVLIKMSQEKATIVFSSLKKSQYIQKVVTLSGTFDLQVTLRVDSTETLDRELDYIGKIEGVIRSETFIQLSTKINKEIL</sequence>
<dbReference type="SUPFAM" id="SSF54909">
    <property type="entry name" value="Dimeric alpha+beta barrel"/>
    <property type="match status" value="1"/>
</dbReference>
<dbReference type="InterPro" id="IPR000485">
    <property type="entry name" value="AsnC-type_HTH_dom"/>
</dbReference>
<accession>A0ABT4JQR5</accession>
<gene>
    <name evidence="5" type="ORF">O1D97_03510</name>
</gene>
<keyword evidence="2" id="KW-0238">DNA-binding</keyword>
<keyword evidence="3" id="KW-0804">Transcription</keyword>
<dbReference type="PRINTS" id="PR00033">
    <property type="entry name" value="HTHASNC"/>
</dbReference>
<name>A0ABT4JQR5_9GAMM</name>
<dbReference type="PANTHER" id="PTHR30154:SF53">
    <property type="entry name" value="HTH-TYPE TRANSCRIPTIONAL REGULATOR LRPC"/>
    <property type="match status" value="1"/>
</dbReference>
<dbReference type="PROSITE" id="PS50956">
    <property type="entry name" value="HTH_ASNC_2"/>
    <property type="match status" value="1"/>
</dbReference>
<dbReference type="InterPro" id="IPR019888">
    <property type="entry name" value="Tscrpt_reg_AsnC-like"/>
</dbReference>
<evidence type="ECO:0000259" key="4">
    <source>
        <dbReference type="PROSITE" id="PS50956"/>
    </source>
</evidence>
<evidence type="ECO:0000256" key="3">
    <source>
        <dbReference type="ARBA" id="ARBA00023163"/>
    </source>
</evidence>
<dbReference type="InterPro" id="IPR036390">
    <property type="entry name" value="WH_DNA-bd_sf"/>
</dbReference>
<keyword evidence="6" id="KW-1185">Reference proteome</keyword>
<dbReference type="Pfam" id="PF01037">
    <property type="entry name" value="AsnC_trans_reg"/>
    <property type="match status" value="1"/>
</dbReference>
<dbReference type="Proteomes" id="UP001149719">
    <property type="component" value="Unassembled WGS sequence"/>
</dbReference>
<dbReference type="PANTHER" id="PTHR30154">
    <property type="entry name" value="LEUCINE-RESPONSIVE REGULATORY PROTEIN"/>
    <property type="match status" value="1"/>
</dbReference>
<proteinExistence type="predicted"/>
<dbReference type="InterPro" id="IPR011008">
    <property type="entry name" value="Dimeric_a/b-barrel"/>
</dbReference>
<dbReference type="RefSeq" id="WP_269122844.1">
    <property type="nucleotide sequence ID" value="NZ_JAPUBN010000010.1"/>
</dbReference>
<keyword evidence="1" id="KW-0805">Transcription regulation</keyword>
<comment type="caution">
    <text evidence="5">The sequence shown here is derived from an EMBL/GenBank/DDBJ whole genome shotgun (WGS) entry which is preliminary data.</text>
</comment>
<feature type="domain" description="HTH asnC-type" evidence="4">
    <location>
        <begin position="4"/>
        <end position="66"/>
    </location>
</feature>
<organism evidence="5 6">
    <name type="scientific">Marinomonas phaeophyticola</name>
    <dbReference type="NCBI Taxonomy" id="3004091"/>
    <lineage>
        <taxon>Bacteria</taxon>
        <taxon>Pseudomonadati</taxon>
        <taxon>Pseudomonadota</taxon>
        <taxon>Gammaproteobacteria</taxon>
        <taxon>Oceanospirillales</taxon>
        <taxon>Oceanospirillaceae</taxon>
        <taxon>Marinomonas</taxon>
    </lineage>
</organism>
<protein>
    <submittedName>
        <fullName evidence="5">Lrp/AsnC family transcriptional regulator</fullName>
    </submittedName>
</protein>
<dbReference type="Gene3D" id="1.10.10.10">
    <property type="entry name" value="Winged helix-like DNA-binding domain superfamily/Winged helix DNA-binding domain"/>
    <property type="match status" value="1"/>
</dbReference>
<reference evidence="5" key="1">
    <citation type="submission" date="2022-12" db="EMBL/GenBank/DDBJ databases">
        <title>Marinomonas 15G1-11 sp. nov, isolated from marine algae.</title>
        <authorList>
            <person name="Butt M."/>
            <person name="Choi D.G."/>
            <person name="Kim J.M."/>
            <person name="Lee J.K."/>
            <person name="Baek J.H."/>
            <person name="Jeon C.O."/>
        </authorList>
    </citation>
    <scope>NUCLEOTIDE SEQUENCE</scope>
    <source>
        <strain evidence="5">15G1-11</strain>
    </source>
</reference>
<dbReference type="InterPro" id="IPR019887">
    <property type="entry name" value="Tscrpt_reg_AsnC/Lrp_C"/>
</dbReference>
<dbReference type="InterPro" id="IPR036388">
    <property type="entry name" value="WH-like_DNA-bd_sf"/>
</dbReference>
<evidence type="ECO:0000313" key="6">
    <source>
        <dbReference type="Proteomes" id="UP001149719"/>
    </source>
</evidence>
<evidence type="ECO:0000313" key="5">
    <source>
        <dbReference type="EMBL" id="MCZ2720732.1"/>
    </source>
</evidence>
<evidence type="ECO:0000256" key="1">
    <source>
        <dbReference type="ARBA" id="ARBA00023015"/>
    </source>
</evidence>
<dbReference type="SUPFAM" id="SSF46785">
    <property type="entry name" value="Winged helix' DNA-binding domain"/>
    <property type="match status" value="1"/>
</dbReference>
<dbReference type="Pfam" id="PF13404">
    <property type="entry name" value="HTH_AsnC-type"/>
    <property type="match status" value="1"/>
</dbReference>
<dbReference type="EMBL" id="JAPUBN010000010">
    <property type="protein sequence ID" value="MCZ2720732.1"/>
    <property type="molecule type" value="Genomic_DNA"/>
</dbReference>